<dbReference type="GO" id="GO:0004594">
    <property type="term" value="F:pantothenate kinase activity"/>
    <property type="evidence" value="ECO:0007669"/>
    <property type="project" value="UniProtKB-EC"/>
</dbReference>
<dbReference type="Gene3D" id="3.30.420.40">
    <property type="match status" value="1"/>
</dbReference>
<dbReference type="EC" id="2.7.1.33" evidence="4"/>
<comment type="subcellular location">
    <subcellularLocation>
        <location evidence="2">Cytoplasm</location>
    </subcellularLocation>
</comment>
<dbReference type="AlphaFoldDB" id="A0A9W7ADM8"/>
<keyword evidence="8" id="KW-0418">Kinase</keyword>
<evidence type="ECO:0000256" key="10">
    <source>
        <dbReference type="ARBA" id="ARBA00022993"/>
    </source>
</evidence>
<reference evidence="13" key="1">
    <citation type="submission" date="2022-07" db="EMBL/GenBank/DDBJ databases">
        <title>Genome analysis of Parmales, a sister group of diatoms, reveals the evolutionary specialization of diatoms from phago-mixotrophs to photoautotrophs.</title>
        <authorList>
            <person name="Ban H."/>
            <person name="Sato S."/>
            <person name="Yoshikawa S."/>
            <person name="Kazumasa Y."/>
            <person name="Nakamura Y."/>
            <person name="Ichinomiya M."/>
            <person name="Saitoh K."/>
            <person name="Sato N."/>
            <person name="Blanc-Mathieu R."/>
            <person name="Endo H."/>
            <person name="Kuwata A."/>
            <person name="Ogata H."/>
        </authorList>
    </citation>
    <scope>NUCLEOTIDE SEQUENCE</scope>
</reference>
<dbReference type="NCBIfam" id="TIGR00555">
    <property type="entry name" value="panK_eukar"/>
    <property type="match status" value="1"/>
</dbReference>
<feature type="region of interest" description="Disordered" evidence="12">
    <location>
        <begin position="1"/>
        <end position="61"/>
    </location>
</feature>
<feature type="compositionally biased region" description="Basic and acidic residues" evidence="12">
    <location>
        <begin position="444"/>
        <end position="469"/>
    </location>
</feature>
<keyword evidence="5" id="KW-0963">Cytoplasm</keyword>
<dbReference type="FunFam" id="3.30.420.40:FF:000025">
    <property type="entry name" value="pantothenate kinase 2, mitochondrial"/>
    <property type="match status" value="1"/>
</dbReference>
<comment type="catalytic activity">
    <reaction evidence="1">
        <text>(R)-pantothenate + ATP = (R)-4'-phosphopantothenate + ADP + H(+)</text>
        <dbReference type="Rhea" id="RHEA:16373"/>
        <dbReference type="ChEBI" id="CHEBI:10986"/>
        <dbReference type="ChEBI" id="CHEBI:15378"/>
        <dbReference type="ChEBI" id="CHEBI:29032"/>
        <dbReference type="ChEBI" id="CHEBI:30616"/>
        <dbReference type="ChEBI" id="CHEBI:456216"/>
        <dbReference type="EC" id="2.7.1.33"/>
    </reaction>
</comment>
<keyword evidence="7" id="KW-0547">Nucleotide-binding</keyword>
<evidence type="ECO:0000256" key="4">
    <source>
        <dbReference type="ARBA" id="ARBA00012102"/>
    </source>
</evidence>
<accession>A0A9W7ADM8</accession>
<keyword evidence="10" id="KW-0173">Coenzyme A biosynthesis</keyword>
<gene>
    <name evidence="13" type="ORF">TrRE_jg7979</name>
</gene>
<evidence type="ECO:0000256" key="9">
    <source>
        <dbReference type="ARBA" id="ARBA00022840"/>
    </source>
</evidence>
<keyword evidence="9" id="KW-0067">ATP-binding</keyword>
<name>A0A9W7ADM8_9STRA</name>
<proteinExistence type="inferred from homology"/>
<dbReference type="Pfam" id="PF03630">
    <property type="entry name" value="Fumble"/>
    <property type="match status" value="1"/>
</dbReference>
<evidence type="ECO:0000256" key="11">
    <source>
        <dbReference type="ARBA" id="ARBA00060870"/>
    </source>
</evidence>
<dbReference type="CDD" id="cd24122">
    <property type="entry name" value="ASKHA_NBD_PanK-II_Pank1-like"/>
    <property type="match status" value="1"/>
</dbReference>
<evidence type="ECO:0000313" key="14">
    <source>
        <dbReference type="Proteomes" id="UP001165082"/>
    </source>
</evidence>
<evidence type="ECO:0000256" key="5">
    <source>
        <dbReference type="ARBA" id="ARBA00022490"/>
    </source>
</evidence>
<protein>
    <recommendedName>
        <fullName evidence="4">pantothenate kinase</fullName>
        <ecNumber evidence="4">2.7.1.33</ecNumber>
    </recommendedName>
</protein>
<evidence type="ECO:0000256" key="7">
    <source>
        <dbReference type="ARBA" id="ARBA00022741"/>
    </source>
</evidence>
<evidence type="ECO:0000313" key="13">
    <source>
        <dbReference type="EMBL" id="GMH65830.1"/>
    </source>
</evidence>
<dbReference type="OrthoDB" id="275583at2759"/>
<evidence type="ECO:0000256" key="6">
    <source>
        <dbReference type="ARBA" id="ARBA00022679"/>
    </source>
</evidence>
<sequence>MKSSQATKNPPPEPLDSRERRARYSLGAKSVSSVGESFSEAHHGNDTRTASLPSASGDSFGQLPSHQAALDHFYTFAGNQETFGISGRKDSSLSFHCRALGGVLHFLRFETKHMEGALELMKREGLDRSIHSMGCTGGGAHKYENLWSEQVGIDMVKHGEMETMVKGIEFLLGNRVGECYSYKDVGLETERKALRDSVISSSSYPYIVVSIGTGVSLILVTGPGRDQFRRVSGSTIGGGTYLGLCKLLTKAQGFEDLLEMAGRGRNEKVDLLVRDIYGDDQSALDKLKLPGDIVASSFGKMASKDGDPRESQSDRGSGGGGEEGGDEDVVGEEDLARALLMLCTNNIGHIAYLTAQIYNTNKIYFIGNFLRHNDIAQRRLSFSIDYWSKGQVEGLFLEHEGYLGALGAFLLSQEGGGGGADGGAGAAQGSKKKGRRRSFSAGEGVHEIKRADLSEENRNADVQRPRAIDPGRGNRRRATTSQIIFNPHGDQGKRKEDDK</sequence>
<dbReference type="Gene3D" id="3.30.420.510">
    <property type="match status" value="1"/>
</dbReference>
<dbReference type="SUPFAM" id="SSF53067">
    <property type="entry name" value="Actin-like ATPase domain"/>
    <property type="match status" value="2"/>
</dbReference>
<evidence type="ECO:0000256" key="12">
    <source>
        <dbReference type="SAM" id="MobiDB-lite"/>
    </source>
</evidence>
<organism evidence="13 14">
    <name type="scientific">Triparma retinervis</name>
    <dbReference type="NCBI Taxonomy" id="2557542"/>
    <lineage>
        <taxon>Eukaryota</taxon>
        <taxon>Sar</taxon>
        <taxon>Stramenopiles</taxon>
        <taxon>Ochrophyta</taxon>
        <taxon>Bolidophyceae</taxon>
        <taxon>Parmales</taxon>
        <taxon>Triparmaceae</taxon>
        <taxon>Triparma</taxon>
    </lineage>
</organism>
<feature type="compositionally biased region" description="Polar residues" evidence="12">
    <location>
        <begin position="47"/>
        <end position="61"/>
    </location>
</feature>
<keyword evidence="6" id="KW-0808">Transferase</keyword>
<comment type="similarity">
    <text evidence="11">Belongs to the type II pantothenate kinase family.</text>
</comment>
<comment type="pathway">
    <text evidence="3">Cofactor biosynthesis; coenzyme A biosynthesis; CoA from (R)-pantothenate: step 1/5.</text>
</comment>
<dbReference type="GO" id="GO:0005524">
    <property type="term" value="F:ATP binding"/>
    <property type="evidence" value="ECO:0007669"/>
    <property type="project" value="UniProtKB-KW"/>
</dbReference>
<dbReference type="Proteomes" id="UP001165082">
    <property type="component" value="Unassembled WGS sequence"/>
</dbReference>
<evidence type="ECO:0000256" key="1">
    <source>
        <dbReference type="ARBA" id="ARBA00001206"/>
    </source>
</evidence>
<dbReference type="EMBL" id="BRXZ01001224">
    <property type="protein sequence ID" value="GMH65830.1"/>
    <property type="molecule type" value="Genomic_DNA"/>
</dbReference>
<keyword evidence="14" id="KW-1185">Reference proteome</keyword>
<dbReference type="PANTHER" id="PTHR12280">
    <property type="entry name" value="PANTOTHENATE KINASE"/>
    <property type="match status" value="1"/>
</dbReference>
<feature type="compositionally biased region" description="Basic and acidic residues" evidence="12">
    <location>
        <begin position="490"/>
        <end position="499"/>
    </location>
</feature>
<dbReference type="InterPro" id="IPR043129">
    <property type="entry name" value="ATPase_NBD"/>
</dbReference>
<comment type="caution">
    <text evidence="13">The sequence shown here is derived from an EMBL/GenBank/DDBJ whole genome shotgun (WGS) entry which is preliminary data.</text>
</comment>
<evidence type="ECO:0000256" key="2">
    <source>
        <dbReference type="ARBA" id="ARBA00004496"/>
    </source>
</evidence>
<dbReference type="PANTHER" id="PTHR12280:SF30">
    <property type="entry name" value="FUMBLE"/>
    <property type="match status" value="1"/>
</dbReference>
<feature type="region of interest" description="Disordered" evidence="12">
    <location>
        <begin position="299"/>
        <end position="328"/>
    </location>
</feature>
<evidence type="ECO:0000256" key="8">
    <source>
        <dbReference type="ARBA" id="ARBA00022777"/>
    </source>
</evidence>
<dbReference type="GO" id="GO:0005829">
    <property type="term" value="C:cytosol"/>
    <property type="evidence" value="ECO:0007669"/>
    <property type="project" value="TreeGrafter"/>
</dbReference>
<evidence type="ECO:0000256" key="3">
    <source>
        <dbReference type="ARBA" id="ARBA00005225"/>
    </source>
</evidence>
<feature type="region of interest" description="Disordered" evidence="12">
    <location>
        <begin position="419"/>
        <end position="499"/>
    </location>
</feature>
<dbReference type="GO" id="GO:0015937">
    <property type="term" value="P:coenzyme A biosynthetic process"/>
    <property type="evidence" value="ECO:0007669"/>
    <property type="project" value="UniProtKB-KW"/>
</dbReference>
<dbReference type="GO" id="GO:0005634">
    <property type="term" value="C:nucleus"/>
    <property type="evidence" value="ECO:0007669"/>
    <property type="project" value="TreeGrafter"/>
</dbReference>
<feature type="compositionally biased region" description="Basic and acidic residues" evidence="12">
    <location>
        <begin position="302"/>
        <end position="313"/>
    </location>
</feature>
<dbReference type="InterPro" id="IPR004567">
    <property type="entry name" value="Type_II_PanK"/>
</dbReference>